<name>A0A7H9AV84_ZYGMR</name>
<dbReference type="Proteomes" id="UP000509704">
    <property type="component" value="Chromosome 1"/>
</dbReference>
<dbReference type="SMART" id="SM00320">
    <property type="entry name" value="WD40"/>
    <property type="match status" value="6"/>
</dbReference>
<dbReference type="RefSeq" id="XP_037141914.1">
    <property type="nucleotide sequence ID" value="XM_037286019.1"/>
</dbReference>
<dbReference type="KEGG" id="zmk:HG535_0A01250"/>
<evidence type="ECO:0000256" key="2">
    <source>
        <dbReference type="ARBA" id="ARBA00022737"/>
    </source>
</evidence>
<gene>
    <name evidence="6" type="ORF">HG535_0A01250</name>
</gene>
<feature type="compositionally biased region" description="Basic and acidic residues" evidence="5">
    <location>
        <begin position="411"/>
        <end position="439"/>
    </location>
</feature>
<dbReference type="Gene3D" id="2.130.10.10">
    <property type="entry name" value="YVTN repeat-like/Quinoprotein amine dehydrogenase"/>
    <property type="match status" value="2"/>
</dbReference>
<reference evidence="6 7" key="1">
    <citation type="submission" date="2020-07" db="EMBL/GenBank/DDBJ databases">
        <title>The yeast mating-type switching endonuclease HO is a domesticated member of an unorthodox homing genetic element family.</title>
        <authorList>
            <person name="Coughlan A.Y."/>
            <person name="Lombardi L."/>
            <person name="Braun-Galleani S."/>
            <person name="Martos A.R."/>
            <person name="Galeote V."/>
            <person name="Bigey F."/>
            <person name="Dequin S."/>
            <person name="Byrne K.P."/>
            <person name="Wolfe K.H."/>
        </authorList>
    </citation>
    <scope>NUCLEOTIDE SEQUENCE [LARGE SCALE GENOMIC DNA]</scope>
    <source>
        <strain evidence="6 7">NRRL Y-6702</strain>
    </source>
</reference>
<dbReference type="PANTHER" id="PTHR22839:SF0">
    <property type="entry name" value="THO COMPLEX SUBUNIT 3"/>
    <property type="match status" value="1"/>
</dbReference>
<dbReference type="InterPro" id="IPR019775">
    <property type="entry name" value="WD40_repeat_CS"/>
</dbReference>
<dbReference type="InterPro" id="IPR040132">
    <property type="entry name" value="Tex1/THOC3"/>
</dbReference>
<protein>
    <submittedName>
        <fullName evidence="6">Uncharacterized protein</fullName>
    </submittedName>
</protein>
<dbReference type="InterPro" id="IPR001680">
    <property type="entry name" value="WD40_rpt"/>
</dbReference>
<dbReference type="GO" id="GO:0006406">
    <property type="term" value="P:mRNA export from nucleus"/>
    <property type="evidence" value="ECO:0007669"/>
    <property type="project" value="InterPro"/>
</dbReference>
<evidence type="ECO:0000313" key="7">
    <source>
        <dbReference type="Proteomes" id="UP000509704"/>
    </source>
</evidence>
<evidence type="ECO:0000256" key="4">
    <source>
        <dbReference type="PROSITE-ProRule" id="PRU00221"/>
    </source>
</evidence>
<sequence length="439" mass="49884">MDTPKVKNMKLLGQEVMSPELSNLLTEKLLSSIMDKPQIEDLEDERYIHVNTRSQSRFAVPVNPNEVMSIEFHPSGKFLAYGRIDGSLTIWILDSSSYAKARKIYLADAIDIDKMVYSLSWNANETSQFATVANTSEIFIWGIDEGKRSLTKLRTLTVGSKVKLFKCFYDPMGNWLLAVTKSEELYLFNVRSDHEMHSTFDVKAIVPDDSIYCVSWNNSGSHIFLGLKSGKLVVLELDETEGISVKSILSSHRASLNCVKMDPWGRYVVTGSTDGTCCIWDLKTLCCELCIDEFDCSVSQVDIDALGKILAICTTDGVVRFYDINSGHLFLQQKIKNSNSDVILLFKPDSTDLIISGKQDILQSHFTPNHYHDVLSLWKTVHEKSRSTSRNKNNISSTINNPDNTRRPNKRVRDHDRITNNSKRERVSQRTSRFTDKRQ</sequence>
<comment type="similarity">
    <text evidence="3">Belongs to the THOC3 family.</text>
</comment>
<dbReference type="PANTHER" id="PTHR22839">
    <property type="entry name" value="THO COMPLEX SUBUNIT 3 THO3"/>
    <property type="match status" value="1"/>
</dbReference>
<proteinExistence type="inferred from homology"/>
<evidence type="ECO:0000313" key="6">
    <source>
        <dbReference type="EMBL" id="QLG70186.1"/>
    </source>
</evidence>
<evidence type="ECO:0000256" key="1">
    <source>
        <dbReference type="ARBA" id="ARBA00022574"/>
    </source>
</evidence>
<dbReference type="PROSITE" id="PS50294">
    <property type="entry name" value="WD_REPEATS_REGION"/>
    <property type="match status" value="1"/>
</dbReference>
<dbReference type="GeneID" id="59233822"/>
<dbReference type="SUPFAM" id="SSF50978">
    <property type="entry name" value="WD40 repeat-like"/>
    <property type="match status" value="1"/>
</dbReference>
<dbReference type="PROSITE" id="PS00678">
    <property type="entry name" value="WD_REPEATS_1"/>
    <property type="match status" value="1"/>
</dbReference>
<dbReference type="OrthoDB" id="340259at2759"/>
<dbReference type="EMBL" id="CP058604">
    <property type="protein sequence ID" value="QLG70186.1"/>
    <property type="molecule type" value="Genomic_DNA"/>
</dbReference>
<dbReference type="InterPro" id="IPR015943">
    <property type="entry name" value="WD40/YVTN_repeat-like_dom_sf"/>
</dbReference>
<accession>A0A7H9AV84</accession>
<keyword evidence="2" id="KW-0677">Repeat</keyword>
<feature type="region of interest" description="Disordered" evidence="5">
    <location>
        <begin position="385"/>
        <end position="439"/>
    </location>
</feature>
<dbReference type="GO" id="GO:0000445">
    <property type="term" value="C:THO complex part of transcription export complex"/>
    <property type="evidence" value="ECO:0007669"/>
    <property type="project" value="TreeGrafter"/>
</dbReference>
<feature type="compositionally biased region" description="Polar residues" evidence="5">
    <location>
        <begin position="388"/>
        <end position="403"/>
    </location>
</feature>
<dbReference type="Pfam" id="PF00400">
    <property type="entry name" value="WD40"/>
    <property type="match status" value="2"/>
</dbReference>
<evidence type="ECO:0000256" key="3">
    <source>
        <dbReference type="ARBA" id="ARBA00046343"/>
    </source>
</evidence>
<organism evidence="6 7">
    <name type="scientific">Zygotorulaspora mrakii</name>
    <name type="common">Zygosaccharomyces mrakii</name>
    <dbReference type="NCBI Taxonomy" id="42260"/>
    <lineage>
        <taxon>Eukaryota</taxon>
        <taxon>Fungi</taxon>
        <taxon>Dikarya</taxon>
        <taxon>Ascomycota</taxon>
        <taxon>Saccharomycotina</taxon>
        <taxon>Saccharomycetes</taxon>
        <taxon>Saccharomycetales</taxon>
        <taxon>Saccharomycetaceae</taxon>
        <taxon>Zygotorulaspora</taxon>
    </lineage>
</organism>
<dbReference type="InterPro" id="IPR036322">
    <property type="entry name" value="WD40_repeat_dom_sf"/>
</dbReference>
<feature type="repeat" description="WD" evidence="4">
    <location>
        <begin position="60"/>
        <end position="101"/>
    </location>
</feature>
<dbReference type="AlphaFoldDB" id="A0A7H9AV84"/>
<keyword evidence="7" id="KW-1185">Reference proteome</keyword>
<keyword evidence="1 4" id="KW-0853">WD repeat</keyword>
<dbReference type="PROSITE" id="PS50082">
    <property type="entry name" value="WD_REPEATS_2"/>
    <property type="match status" value="2"/>
</dbReference>
<evidence type="ECO:0000256" key="5">
    <source>
        <dbReference type="SAM" id="MobiDB-lite"/>
    </source>
</evidence>
<feature type="repeat" description="WD" evidence="4">
    <location>
        <begin position="249"/>
        <end position="284"/>
    </location>
</feature>